<dbReference type="PANTHER" id="PTHR19854">
    <property type="entry name" value="TRANSDUCIN BETA-LIKE 3"/>
    <property type="match status" value="1"/>
</dbReference>
<dbReference type="PROSITE" id="PS00678">
    <property type="entry name" value="WD_REPEATS_1"/>
    <property type="match status" value="1"/>
</dbReference>
<evidence type="ECO:0000256" key="5">
    <source>
        <dbReference type="PROSITE-ProRule" id="PRU00221"/>
    </source>
</evidence>
<evidence type="ECO:0000256" key="6">
    <source>
        <dbReference type="SAM" id="MobiDB-lite"/>
    </source>
</evidence>
<evidence type="ECO:0000256" key="4">
    <source>
        <dbReference type="ARBA" id="ARBA00040563"/>
    </source>
</evidence>
<dbReference type="PANTHER" id="PTHR19854:SF1">
    <property type="entry name" value="GUANINE NUCLEOTIDE-BINDING PROTEIN SUBUNIT BETA-LIKE PROTEIN 1"/>
    <property type="match status" value="1"/>
</dbReference>
<gene>
    <name evidence="7" type="primary">SPOSA6832_03421</name>
</gene>
<name>A0A0D6EP49_SPOSA</name>
<dbReference type="InterPro" id="IPR001680">
    <property type="entry name" value="WD40_rpt"/>
</dbReference>
<feature type="region of interest" description="Disordered" evidence="6">
    <location>
        <begin position="429"/>
        <end position="483"/>
    </location>
</feature>
<evidence type="ECO:0000313" key="8">
    <source>
        <dbReference type="Proteomes" id="UP000243876"/>
    </source>
</evidence>
<dbReference type="Proteomes" id="UP000243876">
    <property type="component" value="Unassembled WGS sequence"/>
</dbReference>
<keyword evidence="8" id="KW-1185">Reference proteome</keyword>
<dbReference type="InterPro" id="IPR019775">
    <property type="entry name" value="WD40_repeat_CS"/>
</dbReference>
<dbReference type="PROSITE" id="PS50082">
    <property type="entry name" value="WD_REPEATS_2"/>
    <property type="match status" value="1"/>
</dbReference>
<dbReference type="Pfam" id="PF00400">
    <property type="entry name" value="WD40"/>
    <property type="match status" value="1"/>
</dbReference>
<keyword evidence="1 5" id="KW-0853">WD repeat</keyword>
<sequence length="502" mass="54017">MLSTTSVGSAPASSPPLPSYILRGHAVPVSALRFSACGRFLYSGDTDGFLAVWDLKTFRPKLFWKAHEGGLLSIEEMGHGLLTFVLSLVPLTSLLTYPIVHSHARDNLVHYFSLHPSTADPSAVVVDLQRGAATAVPSPASPSPGIEPVWSMAVNAMNFCRISVLELSPGSSSAKGKGKAVEAEGLVAVPSLTKDDFVDIFHIPLKDRAHRSIGVDAFPIGHKTGTVMALHLFLHDSSPSHFRSSQPASSLETSSSTPSTLRSSAINPQLHLLIGYESGQLALFRFTPTANFTRPPVEADNAASFDMPLKGKKVDESEGWELVWHEKGHRDAVMSLATSSDTRFAWTVGADHFICKYRVWDINEEESLLPRIHVEATPSPGKAAVAVRSDGRILGTAGWDGEARLYSAKTLKPLAVLSQHRQSLQALDFAPLSPTPRARRAHFSSSAGASDEGESDSDSSSSSEEDERARAGGRAAGRRGRAWIATAGQDTKISLWEVYPPQ</sequence>
<dbReference type="SUPFAM" id="SSF50978">
    <property type="entry name" value="WD40 repeat-like"/>
    <property type="match status" value="1"/>
</dbReference>
<evidence type="ECO:0000256" key="2">
    <source>
        <dbReference type="ARBA" id="ARBA00022737"/>
    </source>
</evidence>
<protein>
    <recommendedName>
        <fullName evidence="4">ASTRA-associated protein 1</fullName>
    </recommendedName>
</protein>
<evidence type="ECO:0000256" key="3">
    <source>
        <dbReference type="ARBA" id="ARBA00037931"/>
    </source>
</evidence>
<dbReference type="OrthoDB" id="7668193at2759"/>
<organism evidence="7 8">
    <name type="scientific">Sporidiobolus salmonicolor</name>
    <name type="common">Yeast-like fungus</name>
    <name type="synonym">Sporobolomyces salmonicolor</name>
    <dbReference type="NCBI Taxonomy" id="5005"/>
    <lineage>
        <taxon>Eukaryota</taxon>
        <taxon>Fungi</taxon>
        <taxon>Dikarya</taxon>
        <taxon>Basidiomycota</taxon>
        <taxon>Pucciniomycotina</taxon>
        <taxon>Microbotryomycetes</taxon>
        <taxon>Sporidiobolales</taxon>
        <taxon>Sporidiobolaceae</taxon>
        <taxon>Sporobolomyces</taxon>
    </lineage>
</organism>
<dbReference type="PROSITE" id="PS50294">
    <property type="entry name" value="WD_REPEATS_REGION"/>
    <property type="match status" value="1"/>
</dbReference>
<dbReference type="AlphaFoldDB" id="A0A0D6EP49"/>
<reference evidence="8" key="1">
    <citation type="submission" date="2015-02" db="EMBL/GenBank/DDBJ databases">
        <authorList>
            <person name="Gon?alves P."/>
        </authorList>
    </citation>
    <scope>NUCLEOTIDE SEQUENCE [LARGE SCALE GENOMIC DNA]</scope>
</reference>
<dbReference type="EMBL" id="CENE01000016">
    <property type="protein sequence ID" value="CEQ41694.1"/>
    <property type="molecule type" value="Genomic_DNA"/>
</dbReference>
<dbReference type="Gene3D" id="2.130.10.10">
    <property type="entry name" value="YVTN repeat-like/Quinoprotein amine dehydrogenase"/>
    <property type="match status" value="2"/>
</dbReference>
<evidence type="ECO:0000313" key="7">
    <source>
        <dbReference type="EMBL" id="CEQ41694.1"/>
    </source>
</evidence>
<comment type="similarity">
    <text evidence="3">Belongs to the WD repeat ASA1 family.</text>
</comment>
<proteinExistence type="inferred from homology"/>
<dbReference type="SMART" id="SM00320">
    <property type="entry name" value="WD40"/>
    <property type="match status" value="5"/>
</dbReference>
<evidence type="ECO:0000256" key="1">
    <source>
        <dbReference type="ARBA" id="ARBA00022574"/>
    </source>
</evidence>
<accession>A0A0D6EP49</accession>
<keyword evidence="2" id="KW-0677">Repeat</keyword>
<feature type="repeat" description="WD" evidence="5">
    <location>
        <begin position="22"/>
        <end position="57"/>
    </location>
</feature>
<dbReference type="InterPro" id="IPR036322">
    <property type="entry name" value="WD40_repeat_dom_sf"/>
</dbReference>
<dbReference type="InterPro" id="IPR015943">
    <property type="entry name" value="WD40/YVTN_repeat-like_dom_sf"/>
</dbReference>